<dbReference type="AlphaFoldDB" id="A0A9P5U7H0"/>
<evidence type="ECO:0000313" key="3">
    <source>
        <dbReference type="Proteomes" id="UP000772434"/>
    </source>
</evidence>
<name>A0A9P5U7H0_9AGAR</name>
<evidence type="ECO:0000256" key="1">
    <source>
        <dbReference type="SAM" id="MobiDB-lite"/>
    </source>
</evidence>
<organism evidence="2 3">
    <name type="scientific">Rhodocollybia butyracea</name>
    <dbReference type="NCBI Taxonomy" id="206335"/>
    <lineage>
        <taxon>Eukaryota</taxon>
        <taxon>Fungi</taxon>
        <taxon>Dikarya</taxon>
        <taxon>Basidiomycota</taxon>
        <taxon>Agaricomycotina</taxon>
        <taxon>Agaricomycetes</taxon>
        <taxon>Agaricomycetidae</taxon>
        <taxon>Agaricales</taxon>
        <taxon>Marasmiineae</taxon>
        <taxon>Omphalotaceae</taxon>
        <taxon>Rhodocollybia</taxon>
    </lineage>
</organism>
<reference evidence="2" key="1">
    <citation type="submission" date="2020-11" db="EMBL/GenBank/DDBJ databases">
        <authorList>
            <consortium name="DOE Joint Genome Institute"/>
            <person name="Ahrendt S."/>
            <person name="Riley R."/>
            <person name="Andreopoulos W."/>
            <person name="Labutti K."/>
            <person name="Pangilinan J."/>
            <person name="Ruiz-Duenas F.J."/>
            <person name="Barrasa J.M."/>
            <person name="Sanchez-Garcia M."/>
            <person name="Camarero S."/>
            <person name="Miyauchi S."/>
            <person name="Serrano A."/>
            <person name="Linde D."/>
            <person name="Babiker R."/>
            <person name="Drula E."/>
            <person name="Ayuso-Fernandez I."/>
            <person name="Pacheco R."/>
            <person name="Padilla G."/>
            <person name="Ferreira P."/>
            <person name="Barriuso J."/>
            <person name="Kellner H."/>
            <person name="Castanera R."/>
            <person name="Alfaro M."/>
            <person name="Ramirez L."/>
            <person name="Pisabarro A.G."/>
            <person name="Kuo A."/>
            <person name="Tritt A."/>
            <person name="Lipzen A."/>
            <person name="He G."/>
            <person name="Yan M."/>
            <person name="Ng V."/>
            <person name="Cullen D."/>
            <person name="Martin F."/>
            <person name="Rosso M.-N."/>
            <person name="Henrissat B."/>
            <person name="Hibbett D."/>
            <person name="Martinez A.T."/>
            <person name="Grigoriev I.V."/>
        </authorList>
    </citation>
    <scope>NUCLEOTIDE SEQUENCE</scope>
    <source>
        <strain evidence="2">AH 40177</strain>
    </source>
</reference>
<comment type="caution">
    <text evidence="2">The sequence shown here is derived from an EMBL/GenBank/DDBJ whole genome shotgun (WGS) entry which is preliminary data.</text>
</comment>
<gene>
    <name evidence="2" type="ORF">BDP27DRAFT_1421604</name>
</gene>
<dbReference type="Proteomes" id="UP000772434">
    <property type="component" value="Unassembled WGS sequence"/>
</dbReference>
<proteinExistence type="predicted"/>
<feature type="region of interest" description="Disordered" evidence="1">
    <location>
        <begin position="1"/>
        <end position="20"/>
    </location>
</feature>
<dbReference type="EMBL" id="JADNRY010000057">
    <property type="protein sequence ID" value="KAF9068794.1"/>
    <property type="molecule type" value="Genomic_DNA"/>
</dbReference>
<evidence type="ECO:0000313" key="2">
    <source>
        <dbReference type="EMBL" id="KAF9068794.1"/>
    </source>
</evidence>
<evidence type="ECO:0008006" key="4">
    <source>
        <dbReference type="Google" id="ProtNLM"/>
    </source>
</evidence>
<dbReference type="OrthoDB" id="5548689at2759"/>
<keyword evidence="3" id="KW-1185">Reference proteome</keyword>
<accession>A0A9P5U7H0</accession>
<protein>
    <recommendedName>
        <fullName evidence="4">F-box domain-containing protein</fullName>
    </recommendedName>
</protein>
<sequence length="360" mass="40535">MSEVNVPPHSPLDSRSSASLHSPTCSLFESAYQILSTEFLAKSRHNNIPDSPAARDRLRVLITQTRSDLGTCLESTSRSQISRVLELQESLLAPIRTLPSDILIDIFQLVIETSSEPGITYSWKTWRSTKLSGRIYPLTWICFRWRDESLSHSAFWSGITFNYGLDVQPSPEVSAFLCECILRSGDSVPMNIYLSSRGYGSAPAVVAMLVARAHRWREASLFFVSPQQFHSMFPFKPSSTRFPLLENLSVQCDDYWIDPVPNPILECHPPLQKLCLWSLSESYIDLIAGQNLKVLTLHRYYGVSLARLLLMFTRLESLTLESFYFRGNPDAQQIPCQSSLLNLEIGSIDNGPGPVLRSPS</sequence>